<gene>
    <name evidence="2" type="ORF">F511_14696</name>
</gene>
<evidence type="ECO:0000313" key="2">
    <source>
        <dbReference type="EMBL" id="KZV24757.1"/>
    </source>
</evidence>
<name>A0A2Z7AZR2_9LAMI</name>
<reference evidence="2 3" key="1">
    <citation type="journal article" date="2015" name="Proc. Natl. Acad. Sci. U.S.A.">
        <title>The resurrection genome of Boea hygrometrica: A blueprint for survival of dehydration.</title>
        <authorList>
            <person name="Xiao L."/>
            <person name="Yang G."/>
            <person name="Zhang L."/>
            <person name="Yang X."/>
            <person name="Zhao S."/>
            <person name="Ji Z."/>
            <person name="Zhou Q."/>
            <person name="Hu M."/>
            <person name="Wang Y."/>
            <person name="Chen M."/>
            <person name="Xu Y."/>
            <person name="Jin H."/>
            <person name="Xiao X."/>
            <person name="Hu G."/>
            <person name="Bao F."/>
            <person name="Hu Y."/>
            <person name="Wan P."/>
            <person name="Li L."/>
            <person name="Deng X."/>
            <person name="Kuang T."/>
            <person name="Xiang C."/>
            <person name="Zhu J.K."/>
            <person name="Oliver M.J."/>
            <person name="He Y."/>
        </authorList>
    </citation>
    <scope>NUCLEOTIDE SEQUENCE [LARGE SCALE GENOMIC DNA]</scope>
    <source>
        <strain evidence="3">cv. XS01</strain>
    </source>
</reference>
<keyword evidence="3" id="KW-1185">Reference proteome</keyword>
<sequence>MRIRPSEVETSICDAKYHVSLPPQASHGRPSTSPQPHGHAPPPRHHAPPPHDRTCSDRRAEVIPSVANPPSLLLQIDGGRLILVVDLIGGSTVAYREEPNFPCEFKVGARRLDASKKSPPKEAPTDISPEELVTLQQWWDDELKTRCYVMASMSC</sequence>
<feature type="region of interest" description="Disordered" evidence="1">
    <location>
        <begin position="1"/>
        <end position="57"/>
    </location>
</feature>
<organism evidence="2 3">
    <name type="scientific">Dorcoceras hygrometricum</name>
    <dbReference type="NCBI Taxonomy" id="472368"/>
    <lineage>
        <taxon>Eukaryota</taxon>
        <taxon>Viridiplantae</taxon>
        <taxon>Streptophyta</taxon>
        <taxon>Embryophyta</taxon>
        <taxon>Tracheophyta</taxon>
        <taxon>Spermatophyta</taxon>
        <taxon>Magnoliopsida</taxon>
        <taxon>eudicotyledons</taxon>
        <taxon>Gunneridae</taxon>
        <taxon>Pentapetalae</taxon>
        <taxon>asterids</taxon>
        <taxon>lamiids</taxon>
        <taxon>Lamiales</taxon>
        <taxon>Gesneriaceae</taxon>
        <taxon>Didymocarpoideae</taxon>
        <taxon>Trichosporeae</taxon>
        <taxon>Loxocarpinae</taxon>
        <taxon>Dorcoceras</taxon>
    </lineage>
</organism>
<accession>A0A2Z7AZR2</accession>
<proteinExistence type="predicted"/>
<dbReference type="Proteomes" id="UP000250235">
    <property type="component" value="Unassembled WGS sequence"/>
</dbReference>
<evidence type="ECO:0000313" key="3">
    <source>
        <dbReference type="Proteomes" id="UP000250235"/>
    </source>
</evidence>
<evidence type="ECO:0000256" key="1">
    <source>
        <dbReference type="SAM" id="MobiDB-lite"/>
    </source>
</evidence>
<dbReference type="AlphaFoldDB" id="A0A2Z7AZR2"/>
<dbReference type="EMBL" id="KV012519">
    <property type="protein sequence ID" value="KZV24757.1"/>
    <property type="molecule type" value="Genomic_DNA"/>
</dbReference>
<protein>
    <submittedName>
        <fullName evidence="2">Uncharacterized protein</fullName>
    </submittedName>
</protein>